<dbReference type="GO" id="GO:0003887">
    <property type="term" value="F:DNA-directed DNA polymerase activity"/>
    <property type="evidence" value="ECO:0007669"/>
    <property type="project" value="UniProtKB-EC"/>
</dbReference>
<gene>
    <name evidence="10" type="ORF">J2T10_001956</name>
</gene>
<keyword evidence="7" id="KW-0239">DNA-directed DNA polymerase</keyword>
<keyword evidence="3" id="KW-0963">Cytoplasm</keyword>
<dbReference type="InterPro" id="IPR022637">
    <property type="entry name" value="DNA_polIII_beta_cen"/>
</dbReference>
<evidence type="ECO:0000256" key="8">
    <source>
        <dbReference type="ARBA" id="ARBA00023125"/>
    </source>
</evidence>
<feature type="domain" description="DNA polymerase III beta sliding clamp central" evidence="9">
    <location>
        <begin position="134"/>
        <end position="246"/>
    </location>
</feature>
<evidence type="ECO:0000259" key="9">
    <source>
        <dbReference type="Pfam" id="PF02767"/>
    </source>
</evidence>
<dbReference type="SMART" id="SM00480">
    <property type="entry name" value="POL3Bc"/>
    <property type="match status" value="1"/>
</dbReference>
<accession>A0ABT9TKX6</accession>
<name>A0ABT9TKX6_PAENI</name>
<evidence type="ECO:0000313" key="11">
    <source>
        <dbReference type="Proteomes" id="UP001244563"/>
    </source>
</evidence>
<dbReference type="RefSeq" id="WP_306877957.1">
    <property type="nucleotide sequence ID" value="NZ_JAUSSW010000004.1"/>
</dbReference>
<comment type="subcellular location">
    <subcellularLocation>
        <location evidence="1">Cytoplasm</location>
    </subcellularLocation>
</comment>
<evidence type="ECO:0000256" key="4">
    <source>
        <dbReference type="ARBA" id="ARBA00022679"/>
    </source>
</evidence>
<dbReference type="Pfam" id="PF02767">
    <property type="entry name" value="DNA_pol3_beta_2"/>
    <property type="match status" value="1"/>
</dbReference>
<dbReference type="InterPro" id="IPR001001">
    <property type="entry name" value="DNA_polIII_beta"/>
</dbReference>
<comment type="similarity">
    <text evidence="2">Belongs to the beta sliding clamp family.</text>
</comment>
<sequence length="379" mass="40628">MTSVQTITAPAKEWIAALTRLTPAMAGSKPTPILYNCLVHPGDSSISGYDYATSAMTILEESRGQGGGFLVSWRWLLDAIRSTSGKTKAAPVTVSVDDDKVTVSACGYQVHTEAGELEKYPPLPEVLPDASSTLPAAGLRAALRQAGVAASIDETLPVLNGIRVEMTDGAIDLMATDRYRLAYNHVAGEGKGAASFLLPRRAIKAIDRFITRGTVVFGVHEESRKIIIATAATTYTVMAFDGDYPKIRSLFPEEVTGAFEVDRVVLLESARVAAAMNERHQPCLISLFDEGGKVTFDFGVFGPSESPTAAGGNVAGDKEPIKFAMNPHFVIETLTQFSTDKVRISYTSLPKPFLFTGEGVAAGEEEALKHLIMPVRMPS</sequence>
<evidence type="ECO:0000313" key="10">
    <source>
        <dbReference type="EMBL" id="MDQ0102310.1"/>
    </source>
</evidence>
<keyword evidence="11" id="KW-1185">Reference proteome</keyword>
<proteinExistence type="inferred from homology"/>
<dbReference type="PANTHER" id="PTHR30478:SF0">
    <property type="entry name" value="BETA SLIDING CLAMP"/>
    <property type="match status" value="1"/>
</dbReference>
<dbReference type="EC" id="2.7.7.7" evidence="10"/>
<dbReference type="SUPFAM" id="SSF55979">
    <property type="entry name" value="DNA clamp"/>
    <property type="match status" value="3"/>
</dbReference>
<comment type="caution">
    <text evidence="10">The sequence shown here is derived from an EMBL/GenBank/DDBJ whole genome shotgun (WGS) entry which is preliminary data.</text>
</comment>
<dbReference type="PANTHER" id="PTHR30478">
    <property type="entry name" value="DNA POLYMERASE III SUBUNIT BETA"/>
    <property type="match status" value="1"/>
</dbReference>
<evidence type="ECO:0000256" key="5">
    <source>
        <dbReference type="ARBA" id="ARBA00022695"/>
    </source>
</evidence>
<evidence type="ECO:0000256" key="6">
    <source>
        <dbReference type="ARBA" id="ARBA00022705"/>
    </source>
</evidence>
<protein>
    <submittedName>
        <fullName evidence="10">DNA polymerase-3 subunit beta</fullName>
        <ecNumber evidence="10">2.7.7.7</ecNumber>
    </submittedName>
</protein>
<dbReference type="InterPro" id="IPR046938">
    <property type="entry name" value="DNA_clamp_sf"/>
</dbReference>
<keyword evidence="4 10" id="KW-0808">Transferase</keyword>
<evidence type="ECO:0000256" key="1">
    <source>
        <dbReference type="ARBA" id="ARBA00004496"/>
    </source>
</evidence>
<dbReference type="CDD" id="cd00140">
    <property type="entry name" value="beta_clamp"/>
    <property type="match status" value="1"/>
</dbReference>
<evidence type="ECO:0000256" key="3">
    <source>
        <dbReference type="ARBA" id="ARBA00022490"/>
    </source>
</evidence>
<reference evidence="10 11" key="1">
    <citation type="submission" date="2023-07" db="EMBL/GenBank/DDBJ databases">
        <title>Sorghum-associated microbial communities from plants grown in Nebraska, USA.</title>
        <authorList>
            <person name="Schachtman D."/>
        </authorList>
    </citation>
    <scope>NUCLEOTIDE SEQUENCE [LARGE SCALE GENOMIC DNA]</scope>
    <source>
        <strain evidence="10 11">CC523</strain>
    </source>
</reference>
<evidence type="ECO:0000256" key="7">
    <source>
        <dbReference type="ARBA" id="ARBA00022932"/>
    </source>
</evidence>
<keyword evidence="8" id="KW-0238">DNA-binding</keyword>
<dbReference type="NCBIfam" id="TIGR00663">
    <property type="entry name" value="dnan"/>
    <property type="match status" value="1"/>
</dbReference>
<dbReference type="Proteomes" id="UP001244563">
    <property type="component" value="Unassembled WGS sequence"/>
</dbReference>
<keyword evidence="6" id="KW-0235">DNA replication</keyword>
<organism evidence="10 11">
    <name type="scientific">Paenarthrobacter nicotinovorans</name>
    <name type="common">Arthrobacter nicotinovorans</name>
    <dbReference type="NCBI Taxonomy" id="29320"/>
    <lineage>
        <taxon>Bacteria</taxon>
        <taxon>Bacillati</taxon>
        <taxon>Actinomycetota</taxon>
        <taxon>Actinomycetes</taxon>
        <taxon>Micrococcales</taxon>
        <taxon>Micrococcaceae</taxon>
        <taxon>Paenarthrobacter</taxon>
    </lineage>
</organism>
<dbReference type="Gene3D" id="3.10.150.10">
    <property type="entry name" value="DNA Polymerase III, subunit A, domain 2"/>
    <property type="match status" value="3"/>
</dbReference>
<keyword evidence="5 10" id="KW-0548">Nucleotidyltransferase</keyword>
<evidence type="ECO:0000256" key="2">
    <source>
        <dbReference type="ARBA" id="ARBA00010752"/>
    </source>
</evidence>
<dbReference type="EMBL" id="JAUSSW010000004">
    <property type="protein sequence ID" value="MDQ0102310.1"/>
    <property type="molecule type" value="Genomic_DNA"/>
</dbReference>